<evidence type="ECO:0000256" key="7">
    <source>
        <dbReference type="ARBA" id="ARBA00022977"/>
    </source>
</evidence>
<feature type="compositionally biased region" description="Polar residues" evidence="12">
    <location>
        <begin position="114"/>
        <end position="123"/>
    </location>
</feature>
<dbReference type="EMBL" id="FNGO01000013">
    <property type="protein sequence ID" value="SDL99495.1"/>
    <property type="molecule type" value="Genomic_DNA"/>
</dbReference>
<keyword evidence="9 11" id="KW-0414">Isoprene biosynthesis</keyword>
<dbReference type="AlphaFoldDB" id="A0A1G9PN43"/>
<dbReference type="Pfam" id="PF02779">
    <property type="entry name" value="Transket_pyr"/>
    <property type="match status" value="1"/>
</dbReference>
<dbReference type="InterPro" id="IPR049557">
    <property type="entry name" value="Transketolase_CS"/>
</dbReference>
<dbReference type="SUPFAM" id="SSF52518">
    <property type="entry name" value="Thiamin diphosphate-binding fold (THDP-binding)"/>
    <property type="match status" value="2"/>
</dbReference>
<dbReference type="InterPro" id="IPR005477">
    <property type="entry name" value="Dxylulose-5-P_synthase"/>
</dbReference>
<dbReference type="GO" id="GO:0005829">
    <property type="term" value="C:cytosol"/>
    <property type="evidence" value="ECO:0007669"/>
    <property type="project" value="TreeGrafter"/>
</dbReference>
<dbReference type="RefSeq" id="WP_089760544.1">
    <property type="nucleotide sequence ID" value="NZ_FNGO01000013.1"/>
</dbReference>
<feature type="binding site" evidence="11">
    <location>
        <position position="367"/>
    </location>
    <ligand>
        <name>thiamine diphosphate</name>
        <dbReference type="ChEBI" id="CHEBI:58937"/>
    </ligand>
</feature>
<comment type="catalytic activity">
    <reaction evidence="11">
        <text>D-glyceraldehyde 3-phosphate + pyruvate + H(+) = 1-deoxy-D-xylulose 5-phosphate + CO2</text>
        <dbReference type="Rhea" id="RHEA:12605"/>
        <dbReference type="ChEBI" id="CHEBI:15361"/>
        <dbReference type="ChEBI" id="CHEBI:15378"/>
        <dbReference type="ChEBI" id="CHEBI:16526"/>
        <dbReference type="ChEBI" id="CHEBI:57792"/>
        <dbReference type="ChEBI" id="CHEBI:59776"/>
        <dbReference type="EC" id="2.2.1.7"/>
    </reaction>
</comment>
<keyword evidence="5 11" id="KW-0479">Metal-binding</keyword>
<evidence type="ECO:0000256" key="4">
    <source>
        <dbReference type="ARBA" id="ARBA00022679"/>
    </source>
</evidence>
<dbReference type="STRING" id="321763.SAMN04488692_11355"/>
<name>A0A1G9PN43_9FIRM</name>
<gene>
    <name evidence="11" type="primary">dxs</name>
    <name evidence="14" type="ORF">SAMN04488692_11355</name>
</gene>
<dbReference type="SUPFAM" id="SSF52922">
    <property type="entry name" value="TK C-terminal domain-like"/>
    <property type="match status" value="1"/>
</dbReference>
<evidence type="ECO:0000313" key="14">
    <source>
        <dbReference type="EMBL" id="SDL99495.1"/>
    </source>
</evidence>
<dbReference type="InterPro" id="IPR009014">
    <property type="entry name" value="Transketo_C/PFOR_II"/>
</dbReference>
<dbReference type="PROSITE" id="PS00802">
    <property type="entry name" value="TRANSKETOLASE_2"/>
    <property type="match status" value="1"/>
</dbReference>
<feature type="binding site" evidence="11">
    <location>
        <position position="74"/>
    </location>
    <ligand>
        <name>thiamine diphosphate</name>
        <dbReference type="ChEBI" id="CHEBI:58937"/>
    </ligand>
</feature>
<dbReference type="NCBIfam" id="NF003933">
    <property type="entry name" value="PRK05444.2-2"/>
    <property type="match status" value="1"/>
</dbReference>
<keyword evidence="8 11" id="KW-0786">Thiamine pyrophosphate</keyword>
<dbReference type="HAMAP" id="MF_00315">
    <property type="entry name" value="DXP_synth"/>
    <property type="match status" value="1"/>
</dbReference>
<keyword evidence="4 11" id="KW-0808">Transferase</keyword>
<feature type="binding site" evidence="11">
    <location>
        <position position="175"/>
    </location>
    <ligand>
        <name>Mg(2+)</name>
        <dbReference type="ChEBI" id="CHEBI:18420"/>
    </ligand>
</feature>
<evidence type="ECO:0000256" key="1">
    <source>
        <dbReference type="ARBA" id="ARBA00004980"/>
    </source>
</evidence>
<dbReference type="PANTHER" id="PTHR43322">
    <property type="entry name" value="1-D-DEOXYXYLULOSE 5-PHOSPHATE SYNTHASE-RELATED"/>
    <property type="match status" value="1"/>
</dbReference>
<dbReference type="GO" id="GO:0019288">
    <property type="term" value="P:isopentenyl diphosphate biosynthetic process, methylerythritol 4-phosphate pathway"/>
    <property type="evidence" value="ECO:0007669"/>
    <property type="project" value="TreeGrafter"/>
</dbReference>
<dbReference type="GO" id="GO:0009228">
    <property type="term" value="P:thiamine biosynthetic process"/>
    <property type="evidence" value="ECO:0007669"/>
    <property type="project" value="UniProtKB-UniRule"/>
</dbReference>
<feature type="binding site" evidence="11">
    <location>
        <position position="175"/>
    </location>
    <ligand>
        <name>thiamine diphosphate</name>
        <dbReference type="ChEBI" id="CHEBI:58937"/>
    </ligand>
</feature>
<comment type="cofactor">
    <cofactor evidence="11">
        <name>thiamine diphosphate</name>
        <dbReference type="ChEBI" id="CHEBI:58937"/>
    </cofactor>
    <text evidence="11">Binds 1 thiamine pyrophosphate per subunit.</text>
</comment>
<evidence type="ECO:0000256" key="9">
    <source>
        <dbReference type="ARBA" id="ARBA00023229"/>
    </source>
</evidence>
<proteinExistence type="inferred from homology"/>
<evidence type="ECO:0000256" key="3">
    <source>
        <dbReference type="ARBA" id="ARBA00011738"/>
    </source>
</evidence>
<reference evidence="14 15" key="1">
    <citation type="submission" date="2016-10" db="EMBL/GenBank/DDBJ databases">
        <authorList>
            <person name="de Groot N.N."/>
        </authorList>
    </citation>
    <scope>NUCLEOTIDE SEQUENCE [LARGE SCALE GENOMIC DNA]</scope>
    <source>
        <strain evidence="14 15">SLAS-1</strain>
    </source>
</reference>
<evidence type="ECO:0000256" key="10">
    <source>
        <dbReference type="ARBA" id="ARBA00055605"/>
    </source>
</evidence>
<comment type="similarity">
    <text evidence="2 11">Belongs to the transketolase family. DXPS subfamily.</text>
</comment>
<protein>
    <recommendedName>
        <fullName evidence="11">1-deoxy-D-xylulose-5-phosphate synthase</fullName>
        <ecNumber evidence="11">2.2.1.7</ecNumber>
    </recommendedName>
    <alternativeName>
        <fullName evidence="11">1-deoxyxylulose-5-phosphate synthase</fullName>
        <shortName evidence="11">DXP synthase</shortName>
        <shortName evidence="11">DXPS</shortName>
    </alternativeName>
</protein>
<dbReference type="EC" id="2.2.1.7" evidence="11"/>
<comment type="cofactor">
    <cofactor evidence="11">
        <name>Mg(2+)</name>
        <dbReference type="ChEBI" id="CHEBI:18420"/>
    </cofactor>
    <text evidence="11">Binds 1 Mg(2+) ion per subunit.</text>
</comment>
<keyword evidence="7 11" id="KW-0784">Thiamine biosynthesis</keyword>
<dbReference type="InterPro" id="IPR020826">
    <property type="entry name" value="Transketolase_BS"/>
</dbReference>
<comment type="subunit">
    <text evidence="3 11">Homodimer.</text>
</comment>
<evidence type="ECO:0000256" key="11">
    <source>
        <dbReference type="HAMAP-Rule" id="MF_00315"/>
    </source>
</evidence>
<evidence type="ECO:0000256" key="6">
    <source>
        <dbReference type="ARBA" id="ARBA00022842"/>
    </source>
</evidence>
<evidence type="ECO:0000256" key="5">
    <source>
        <dbReference type="ARBA" id="ARBA00022723"/>
    </source>
</evidence>
<feature type="compositionally biased region" description="Basic and acidic residues" evidence="12">
    <location>
        <begin position="102"/>
        <end position="113"/>
    </location>
</feature>
<feature type="binding site" evidence="11">
    <location>
        <begin position="147"/>
        <end position="148"/>
    </location>
    <ligand>
        <name>thiamine diphosphate</name>
        <dbReference type="ChEBI" id="CHEBI:58937"/>
    </ligand>
</feature>
<dbReference type="Gene3D" id="3.40.50.970">
    <property type="match status" value="2"/>
</dbReference>
<dbReference type="SMART" id="SM00861">
    <property type="entry name" value="Transket_pyr"/>
    <property type="match status" value="1"/>
</dbReference>
<dbReference type="InterPro" id="IPR033248">
    <property type="entry name" value="Transketolase_C"/>
</dbReference>
<dbReference type="NCBIfam" id="TIGR00204">
    <property type="entry name" value="dxs"/>
    <property type="match status" value="1"/>
</dbReference>
<dbReference type="GO" id="GO:0008661">
    <property type="term" value="F:1-deoxy-D-xylulose-5-phosphate synthase activity"/>
    <property type="evidence" value="ECO:0007669"/>
    <property type="project" value="UniProtKB-UniRule"/>
</dbReference>
<dbReference type="Proteomes" id="UP000199476">
    <property type="component" value="Unassembled WGS sequence"/>
</dbReference>
<keyword evidence="6 11" id="KW-0460">Magnesium</keyword>
<evidence type="ECO:0000256" key="8">
    <source>
        <dbReference type="ARBA" id="ARBA00023052"/>
    </source>
</evidence>
<dbReference type="InterPro" id="IPR005475">
    <property type="entry name" value="Transketolase-like_Pyr-bd"/>
</dbReference>
<dbReference type="PROSITE" id="PS00801">
    <property type="entry name" value="TRANSKETOLASE_1"/>
    <property type="match status" value="1"/>
</dbReference>
<dbReference type="InterPro" id="IPR029061">
    <property type="entry name" value="THDP-binding"/>
</dbReference>
<feature type="domain" description="Transketolase-like pyrimidine-binding" evidence="13">
    <location>
        <begin position="316"/>
        <end position="480"/>
    </location>
</feature>
<feature type="binding site" evidence="11">
    <location>
        <position position="286"/>
    </location>
    <ligand>
        <name>thiamine diphosphate</name>
        <dbReference type="ChEBI" id="CHEBI:58937"/>
    </ligand>
</feature>
<evidence type="ECO:0000259" key="13">
    <source>
        <dbReference type="SMART" id="SM00861"/>
    </source>
</evidence>
<dbReference type="FunFam" id="3.40.50.920:FF:000002">
    <property type="entry name" value="1-deoxy-D-xylulose-5-phosphate synthase"/>
    <property type="match status" value="1"/>
</dbReference>
<organism evidence="14 15">
    <name type="scientific">Halarsenatibacter silvermanii</name>
    <dbReference type="NCBI Taxonomy" id="321763"/>
    <lineage>
        <taxon>Bacteria</taxon>
        <taxon>Bacillati</taxon>
        <taxon>Bacillota</taxon>
        <taxon>Clostridia</taxon>
        <taxon>Halanaerobiales</taxon>
        <taxon>Halarsenatibacteraceae</taxon>
        <taxon>Halarsenatibacter</taxon>
    </lineage>
</organism>
<feature type="binding site" evidence="11">
    <location>
        <begin position="115"/>
        <end position="117"/>
    </location>
    <ligand>
        <name>thiamine diphosphate</name>
        <dbReference type="ChEBI" id="CHEBI:58937"/>
    </ligand>
</feature>
<dbReference type="Gene3D" id="3.40.50.920">
    <property type="match status" value="1"/>
</dbReference>
<feature type="binding site" evidence="11">
    <location>
        <position position="146"/>
    </location>
    <ligand>
        <name>Mg(2+)</name>
        <dbReference type="ChEBI" id="CHEBI:18420"/>
    </ligand>
</feature>
<feature type="region of interest" description="Disordered" evidence="12">
    <location>
        <begin position="93"/>
        <end position="129"/>
    </location>
</feature>
<dbReference type="CDD" id="cd02007">
    <property type="entry name" value="TPP_DXS"/>
    <property type="match status" value="1"/>
</dbReference>
<dbReference type="UniPathway" id="UPA00064">
    <property type="reaction ID" value="UER00091"/>
</dbReference>
<comment type="pathway">
    <text evidence="1 11">Metabolic intermediate biosynthesis; 1-deoxy-D-xylulose 5-phosphate biosynthesis; 1-deoxy-D-xylulose 5-phosphate from D-glyceraldehyde 3-phosphate and pyruvate: step 1/1.</text>
</comment>
<comment type="function">
    <text evidence="10 11">Catalyzes the acyloin condensation reaction between C atoms 2 and 3 of pyruvate and glyceraldehyde 3-phosphate to yield 1-deoxy-D-xylulose-5-phosphate (DXP).</text>
</comment>
<accession>A0A1G9PN43</accession>
<dbReference type="OrthoDB" id="9803371at2"/>
<dbReference type="FunFam" id="3.40.50.970:FF:000005">
    <property type="entry name" value="1-deoxy-D-xylulose-5-phosphate synthase"/>
    <property type="match status" value="1"/>
</dbReference>
<sequence>MSELLEKVNTPDDLDGLKADELNRLAEEIRDYLIETISKTGGHLASNLGVVELTVALHRHLKSPRDSIIWDVGHQSYTHKILTGRKKELSTIRQGGGLSGFPKRDESEHDKINTGHSSTSISSALGMARARDHRSSEERVYCVIGDGAITGGMAMEALNHAGHVGTDLTVILNDNEMSISKNVGALSSYLSKLRSEPGLRRLKEDMSDIVDSIPGIGSSVSRTVDKAKDSVKYMMVPGIIFEELGFTYLGPVSGHDIESLQKVFKQADKISGPVLIHAATVKGKGYCPAEDEPCDYHGVSSFEIESGSQNRSRENPTYSDVFGETLSEMGETDIRIVGITAAMPAGTGLEKFADRFPNRFYDVGIAEQHALTFGAGLARGGMRPVVSIYSTFLQRGYDQVIHDICLQELPVIIGIDRAGIVGGDGETHQGQFDISFLRAIPNLTMMAPRDEAELARMMWTAYKLEKPAAIRYPRGEGEGVDIPESPDTIPTGEGERLREGEDVEIIALGSMVYPALAAAELLEEQGISAGVFDARFIQPLDDKILEIVSQSSLLVTAEENAVSGGFGSLIVEKAGQADINLPDSFINIGLPDEFIPHGDQQKMRRKYGLDAESIAGRISSRIKGDGGRI</sequence>
<evidence type="ECO:0000313" key="15">
    <source>
        <dbReference type="Proteomes" id="UP000199476"/>
    </source>
</evidence>
<evidence type="ECO:0000256" key="2">
    <source>
        <dbReference type="ARBA" id="ARBA00011081"/>
    </source>
</evidence>
<dbReference type="GO" id="GO:0030976">
    <property type="term" value="F:thiamine pyrophosphate binding"/>
    <property type="evidence" value="ECO:0007669"/>
    <property type="project" value="UniProtKB-UniRule"/>
</dbReference>
<dbReference type="PANTHER" id="PTHR43322:SF5">
    <property type="entry name" value="1-DEOXY-D-XYLULOSE-5-PHOSPHATE SYNTHASE, CHLOROPLASTIC"/>
    <property type="match status" value="1"/>
</dbReference>
<dbReference type="GO" id="GO:0016114">
    <property type="term" value="P:terpenoid biosynthetic process"/>
    <property type="evidence" value="ECO:0007669"/>
    <property type="project" value="UniProtKB-UniRule"/>
</dbReference>
<keyword evidence="15" id="KW-1185">Reference proteome</keyword>
<dbReference type="Pfam" id="PF13292">
    <property type="entry name" value="DXP_synthase_N"/>
    <property type="match status" value="1"/>
</dbReference>
<dbReference type="Pfam" id="PF02780">
    <property type="entry name" value="Transketolase_C"/>
    <property type="match status" value="1"/>
</dbReference>
<dbReference type="CDD" id="cd07033">
    <property type="entry name" value="TPP_PYR_DXS_TK_like"/>
    <property type="match status" value="1"/>
</dbReference>
<dbReference type="GO" id="GO:0000287">
    <property type="term" value="F:magnesium ion binding"/>
    <property type="evidence" value="ECO:0007669"/>
    <property type="project" value="UniProtKB-UniRule"/>
</dbReference>
<evidence type="ECO:0000256" key="12">
    <source>
        <dbReference type="SAM" id="MobiDB-lite"/>
    </source>
</evidence>